<dbReference type="Proteomes" id="UP001259659">
    <property type="component" value="Unassembled WGS sequence"/>
</dbReference>
<comment type="similarity">
    <text evidence="1 4">Belongs to the D-isomer specific 2-hydroxyacid dehydrogenase family.</text>
</comment>
<dbReference type="Gene3D" id="3.40.50.720">
    <property type="entry name" value="NAD(P)-binding Rossmann-like Domain"/>
    <property type="match status" value="2"/>
</dbReference>
<evidence type="ECO:0000256" key="3">
    <source>
        <dbReference type="ARBA" id="ARBA00023027"/>
    </source>
</evidence>
<keyword evidence="8" id="KW-1185">Reference proteome</keyword>
<dbReference type="InterPro" id="IPR006139">
    <property type="entry name" value="D-isomer_2_OHA_DH_cat_dom"/>
</dbReference>
<dbReference type="Pfam" id="PF00389">
    <property type="entry name" value="2-Hacid_dh"/>
    <property type="match status" value="1"/>
</dbReference>
<accession>A0ABU2FEU6</accession>
<feature type="domain" description="D-isomer specific 2-hydroxyacid dehydrogenase NAD-binding" evidence="6">
    <location>
        <begin position="108"/>
        <end position="283"/>
    </location>
</feature>
<protein>
    <submittedName>
        <fullName evidence="7">Hydroxyacid dehydrogenase</fullName>
    </submittedName>
</protein>
<keyword evidence="3" id="KW-0520">NAD</keyword>
<dbReference type="InterPro" id="IPR050857">
    <property type="entry name" value="D-2-hydroxyacid_DH"/>
</dbReference>
<comment type="caution">
    <text evidence="7">The sequence shown here is derived from an EMBL/GenBank/DDBJ whole genome shotgun (WGS) entry which is preliminary data.</text>
</comment>
<name>A0ABU2FEU6_9EURY</name>
<evidence type="ECO:0000256" key="1">
    <source>
        <dbReference type="ARBA" id="ARBA00005854"/>
    </source>
</evidence>
<keyword evidence="2 4" id="KW-0560">Oxidoreductase</keyword>
<dbReference type="CDD" id="cd12173">
    <property type="entry name" value="PGDH_4"/>
    <property type="match status" value="1"/>
</dbReference>
<dbReference type="SUPFAM" id="SSF52283">
    <property type="entry name" value="Formate/glycerate dehydrogenase catalytic domain-like"/>
    <property type="match status" value="1"/>
</dbReference>
<evidence type="ECO:0000313" key="7">
    <source>
        <dbReference type="EMBL" id="MDS0260783.1"/>
    </source>
</evidence>
<evidence type="ECO:0000313" key="8">
    <source>
        <dbReference type="Proteomes" id="UP001259659"/>
    </source>
</evidence>
<dbReference type="Pfam" id="PF02826">
    <property type="entry name" value="2-Hacid_dh_C"/>
    <property type="match status" value="1"/>
</dbReference>
<dbReference type="PANTHER" id="PTHR42789:SF1">
    <property type="entry name" value="D-ISOMER SPECIFIC 2-HYDROXYACID DEHYDROGENASE FAMILY PROTEIN (AFU_ORTHOLOGUE AFUA_6G10090)"/>
    <property type="match status" value="1"/>
</dbReference>
<evidence type="ECO:0000256" key="4">
    <source>
        <dbReference type="RuleBase" id="RU003719"/>
    </source>
</evidence>
<dbReference type="InterPro" id="IPR006140">
    <property type="entry name" value="D-isomer_DH_NAD-bd"/>
</dbReference>
<feature type="domain" description="D-isomer specific 2-hydroxyacid dehydrogenase catalytic" evidence="5">
    <location>
        <begin position="14"/>
        <end position="312"/>
    </location>
</feature>
<dbReference type="EMBL" id="JAMQON010000004">
    <property type="protein sequence ID" value="MDS0260783.1"/>
    <property type="molecule type" value="Genomic_DNA"/>
</dbReference>
<dbReference type="SUPFAM" id="SSF51735">
    <property type="entry name" value="NAD(P)-binding Rossmann-fold domains"/>
    <property type="match status" value="1"/>
</dbReference>
<dbReference type="PANTHER" id="PTHR42789">
    <property type="entry name" value="D-ISOMER SPECIFIC 2-HYDROXYACID DEHYDROGENASE FAMILY PROTEIN (AFU_ORTHOLOGUE AFUA_6G10090)"/>
    <property type="match status" value="1"/>
</dbReference>
<evidence type="ECO:0000259" key="5">
    <source>
        <dbReference type="Pfam" id="PF00389"/>
    </source>
</evidence>
<reference evidence="7 8" key="1">
    <citation type="submission" date="2022-06" db="EMBL/GenBank/DDBJ databases">
        <title>Haloarcula sp. a new haloarchaeum isolate from saline soil.</title>
        <authorList>
            <person name="Strakova D."/>
            <person name="Galisteo C."/>
            <person name="Sanchez-Porro C."/>
            <person name="Ventosa A."/>
        </authorList>
    </citation>
    <scope>NUCLEOTIDE SEQUENCE [LARGE SCALE GENOMIC DNA]</scope>
    <source>
        <strain evidence="7 8">S1CR25-12</strain>
    </source>
</reference>
<organism evidence="7 8">
    <name type="scientific">Haloarcula saliterrae</name>
    <dbReference type="NCBI Taxonomy" id="2950534"/>
    <lineage>
        <taxon>Archaea</taxon>
        <taxon>Methanobacteriati</taxon>
        <taxon>Methanobacteriota</taxon>
        <taxon>Stenosarchaea group</taxon>
        <taxon>Halobacteria</taxon>
        <taxon>Halobacteriales</taxon>
        <taxon>Haloarculaceae</taxon>
        <taxon>Haloarcula</taxon>
    </lineage>
</organism>
<proteinExistence type="inferred from homology"/>
<dbReference type="InterPro" id="IPR036291">
    <property type="entry name" value="NAD(P)-bd_dom_sf"/>
</dbReference>
<evidence type="ECO:0000256" key="2">
    <source>
        <dbReference type="ARBA" id="ARBA00023002"/>
    </source>
</evidence>
<gene>
    <name evidence="7" type="ORF">NDI56_15350</name>
</gene>
<sequence length="325" mass="35126">MLDSWNVLLPKEIDPSGPESISDFADCTGMNEYESYDEALDDIGRYDAVIVRVAPLDAGVIERADRLAVIAKHGAGLDNVDIEAASERDIVVCNTPGANAQSVAEHAIALLFGVRRHLHTADRHVRAGEWERGAFSGRELTDDTLGVYGFGNIARRATTLALGMGMDVVAYDPRKPDDAFPEGVRRAESFSQLFEWSDAVSVHVPLTDHTRHSISTAELSALGEHGVVINTARGAVVDESALLTALDDDRVGGAALDTFESEPPGEDHPLYDRDDVLLTPHVAGVTKQALARMSRQAAANVRTVYEGGIPESTRNREAISWEGDE</sequence>
<dbReference type="RefSeq" id="WP_310920543.1">
    <property type="nucleotide sequence ID" value="NZ_JAMQON010000004.1"/>
</dbReference>
<evidence type="ECO:0000259" key="6">
    <source>
        <dbReference type="Pfam" id="PF02826"/>
    </source>
</evidence>